<evidence type="ECO:0000256" key="4">
    <source>
        <dbReference type="ARBA" id="ARBA00022982"/>
    </source>
</evidence>
<evidence type="ECO:0000256" key="1">
    <source>
        <dbReference type="ARBA" id="ARBA00008987"/>
    </source>
</evidence>
<gene>
    <name evidence="9" type="primary">trxC</name>
    <name evidence="9" type="ORF">MUB46_12065</name>
</gene>
<dbReference type="Gene3D" id="3.40.30.10">
    <property type="entry name" value="Glutaredoxin"/>
    <property type="match status" value="1"/>
</dbReference>
<organism evidence="9 10">
    <name type="scientific">Microbaculum marinisediminis</name>
    <dbReference type="NCBI Taxonomy" id="2931392"/>
    <lineage>
        <taxon>Bacteria</taxon>
        <taxon>Pseudomonadati</taxon>
        <taxon>Pseudomonadota</taxon>
        <taxon>Alphaproteobacteria</taxon>
        <taxon>Hyphomicrobiales</taxon>
        <taxon>Tepidamorphaceae</taxon>
        <taxon>Microbaculum</taxon>
    </lineage>
</organism>
<dbReference type="Pfam" id="PF00085">
    <property type="entry name" value="Thioredoxin"/>
    <property type="match status" value="1"/>
</dbReference>
<dbReference type="PRINTS" id="PR00421">
    <property type="entry name" value="THIOREDOXIN"/>
</dbReference>
<protein>
    <recommendedName>
        <fullName evidence="7">Thioredoxin</fullName>
    </recommendedName>
</protein>
<dbReference type="Gene3D" id="2.30.30.380">
    <property type="entry name" value="Zn-finger domain of Sec23/24"/>
    <property type="match status" value="1"/>
</dbReference>
<evidence type="ECO:0000256" key="6">
    <source>
        <dbReference type="ARBA" id="ARBA00023284"/>
    </source>
</evidence>
<dbReference type="InterPro" id="IPR013766">
    <property type="entry name" value="Thioredoxin_domain"/>
</dbReference>
<name>A0AAW5QYF8_9HYPH</name>
<reference evidence="9 10" key="1">
    <citation type="submission" date="2022-04" db="EMBL/GenBank/DDBJ databases">
        <authorList>
            <person name="Ye Y.-Q."/>
            <person name="Du Z.-J."/>
        </authorList>
    </citation>
    <scope>NUCLEOTIDE SEQUENCE [LARGE SCALE GENOMIC DNA]</scope>
    <source>
        <strain evidence="9 10">A6E488</strain>
    </source>
</reference>
<dbReference type="CDD" id="cd02947">
    <property type="entry name" value="TRX_family"/>
    <property type="match status" value="1"/>
</dbReference>
<proteinExistence type="inferred from homology"/>
<keyword evidence="5" id="KW-1015">Disulfide bond</keyword>
<keyword evidence="10" id="KW-1185">Reference proteome</keyword>
<dbReference type="EMBL" id="JALIDZ010000005">
    <property type="protein sequence ID" value="MCT8972594.1"/>
    <property type="molecule type" value="Genomic_DNA"/>
</dbReference>
<dbReference type="Pfam" id="PF21352">
    <property type="entry name" value="Zn_ribbon_Thio2"/>
    <property type="match status" value="1"/>
</dbReference>
<dbReference type="PROSITE" id="PS51352">
    <property type="entry name" value="THIOREDOXIN_2"/>
    <property type="match status" value="1"/>
</dbReference>
<dbReference type="SUPFAM" id="SSF52833">
    <property type="entry name" value="Thioredoxin-like"/>
    <property type="match status" value="1"/>
</dbReference>
<feature type="domain" description="Thioredoxin" evidence="8">
    <location>
        <begin position="28"/>
        <end position="145"/>
    </location>
</feature>
<evidence type="ECO:0000313" key="10">
    <source>
        <dbReference type="Proteomes" id="UP001320898"/>
    </source>
</evidence>
<dbReference type="GO" id="GO:0045454">
    <property type="term" value="P:cell redox homeostasis"/>
    <property type="evidence" value="ECO:0007669"/>
    <property type="project" value="TreeGrafter"/>
</dbReference>
<dbReference type="NCBIfam" id="NF008229">
    <property type="entry name" value="PRK10996.1"/>
    <property type="match status" value="1"/>
</dbReference>
<dbReference type="RefSeq" id="WP_261616176.1">
    <property type="nucleotide sequence ID" value="NZ_JALIDZ010000005.1"/>
</dbReference>
<dbReference type="GO" id="GO:0015035">
    <property type="term" value="F:protein-disulfide reductase activity"/>
    <property type="evidence" value="ECO:0007669"/>
    <property type="project" value="UniProtKB-UniRule"/>
</dbReference>
<keyword evidence="2" id="KW-0813">Transport</keyword>
<dbReference type="AlphaFoldDB" id="A0AAW5QYF8"/>
<comment type="similarity">
    <text evidence="1">Belongs to the thioredoxin family.</text>
</comment>
<dbReference type="InterPro" id="IPR005746">
    <property type="entry name" value="Thioredoxin"/>
</dbReference>
<dbReference type="InterPro" id="IPR036249">
    <property type="entry name" value="Thioredoxin-like_sf"/>
</dbReference>
<dbReference type="InterPro" id="IPR017937">
    <property type="entry name" value="Thioredoxin_CS"/>
</dbReference>
<sequence length="145" mass="15252">MSASLHVVCPGCGATNRLPEDKPAKAARCGSCKAPLFAAKPLNVDGAAFQRHIASNDIAVLVDVWAPWCGPCRSMAPNFEAAAAELEPDVRLLKLNADEEGEIARQLGVSGIPALILFHGGRPVARTAGAMPARSIVDWTRQNLG</sequence>
<evidence type="ECO:0000313" key="9">
    <source>
        <dbReference type="EMBL" id="MCT8972594.1"/>
    </source>
</evidence>
<keyword evidence="6" id="KW-0676">Redox-active center</keyword>
<dbReference type="PROSITE" id="PS00194">
    <property type="entry name" value="THIOREDOXIN_1"/>
    <property type="match status" value="1"/>
</dbReference>
<dbReference type="GO" id="GO:0005829">
    <property type="term" value="C:cytosol"/>
    <property type="evidence" value="ECO:0007669"/>
    <property type="project" value="TreeGrafter"/>
</dbReference>
<accession>A0AAW5QYF8</accession>
<dbReference type="Proteomes" id="UP001320898">
    <property type="component" value="Unassembled WGS sequence"/>
</dbReference>
<evidence type="ECO:0000256" key="3">
    <source>
        <dbReference type="ARBA" id="ARBA00022723"/>
    </source>
</evidence>
<dbReference type="GO" id="GO:0046872">
    <property type="term" value="F:metal ion binding"/>
    <property type="evidence" value="ECO:0007669"/>
    <property type="project" value="UniProtKB-KW"/>
</dbReference>
<evidence type="ECO:0000256" key="2">
    <source>
        <dbReference type="ARBA" id="ARBA00022448"/>
    </source>
</evidence>
<keyword evidence="4" id="KW-0249">Electron transport</keyword>
<evidence type="ECO:0000256" key="7">
    <source>
        <dbReference type="NCBIfam" id="TIGR01068"/>
    </source>
</evidence>
<dbReference type="InterPro" id="IPR049299">
    <property type="entry name" value="Thio2_N"/>
</dbReference>
<dbReference type="PANTHER" id="PTHR45663:SF11">
    <property type="entry name" value="GEO12009P1"/>
    <property type="match status" value="1"/>
</dbReference>
<evidence type="ECO:0000259" key="8">
    <source>
        <dbReference type="PROSITE" id="PS51352"/>
    </source>
</evidence>
<keyword evidence="3" id="KW-0479">Metal-binding</keyword>
<dbReference type="NCBIfam" id="TIGR01068">
    <property type="entry name" value="thioredoxin"/>
    <property type="match status" value="1"/>
</dbReference>
<dbReference type="PANTHER" id="PTHR45663">
    <property type="entry name" value="GEO12009P1"/>
    <property type="match status" value="1"/>
</dbReference>
<comment type="caution">
    <text evidence="9">The sequence shown here is derived from an EMBL/GenBank/DDBJ whole genome shotgun (WGS) entry which is preliminary data.</text>
</comment>
<evidence type="ECO:0000256" key="5">
    <source>
        <dbReference type="ARBA" id="ARBA00023157"/>
    </source>
</evidence>